<accession>A0ABU9M4C4</accession>
<evidence type="ECO:0000259" key="2">
    <source>
        <dbReference type="Pfam" id="PF18962"/>
    </source>
</evidence>
<reference evidence="3 4" key="1">
    <citation type="journal article" date="2018" name="Arch. Microbiol.">
        <title>Hymenobacter segetis sp. nov., isolated from soil.</title>
        <authorList>
            <person name="Ten L.N."/>
            <person name="Lim S.J."/>
            <person name="Kim B.O."/>
            <person name="Kang I.K."/>
            <person name="Jung H.Y."/>
        </authorList>
    </citation>
    <scope>NUCLEOTIDE SEQUENCE [LARGE SCALE GENOMIC DNA]</scope>
    <source>
        <strain evidence="3 4">S7-3-11</strain>
    </source>
</reference>
<comment type="caution">
    <text evidence="3">The sequence shown here is derived from an EMBL/GenBank/DDBJ whole genome shotgun (WGS) entry which is preliminary data.</text>
</comment>
<evidence type="ECO:0000313" key="3">
    <source>
        <dbReference type="EMBL" id="MEL5996773.1"/>
    </source>
</evidence>
<organism evidence="3 4">
    <name type="scientific">Hymenobacter segetis</name>
    <dbReference type="NCBI Taxonomy" id="2025509"/>
    <lineage>
        <taxon>Bacteria</taxon>
        <taxon>Pseudomonadati</taxon>
        <taxon>Bacteroidota</taxon>
        <taxon>Cytophagia</taxon>
        <taxon>Cytophagales</taxon>
        <taxon>Hymenobacteraceae</taxon>
        <taxon>Hymenobacter</taxon>
    </lineage>
</organism>
<proteinExistence type="predicted"/>
<evidence type="ECO:0000313" key="4">
    <source>
        <dbReference type="Proteomes" id="UP001479606"/>
    </source>
</evidence>
<sequence>SQDSVALRSAGLTAATRFSRLVVSDGSTPASGTTTTAYSATRGQAFAPNADGSGWPSAAPSAGPGSAPRRSHYEQFAVTAAAATRIDSLLFTAAATSSPGGRVAVMYSLSNFTADSSTFTGGKGPAYAGYTSGTLVVPASSGGVLPATADGSFPATGTTSTAAAIVPQFVSANGNNGTFRFALNNATGVVLPAGGTLTVRLYFTVNNSAAGRYILLRDVTLKGQAGTATAAAAAAARPQTNLVAYPNPVADNLTIQHPAAPAGGRVTLYSITGQQVATMAAQPGTARTALALGQLASGIYLAEYTDGQQRITTKVVKQ</sequence>
<dbReference type="Proteomes" id="UP001479606">
    <property type="component" value="Unassembled WGS sequence"/>
</dbReference>
<dbReference type="NCBIfam" id="TIGR04183">
    <property type="entry name" value="Por_Secre_tail"/>
    <property type="match status" value="1"/>
</dbReference>
<feature type="non-terminal residue" evidence="3">
    <location>
        <position position="1"/>
    </location>
</feature>
<dbReference type="EMBL" id="JBCEVZ010000096">
    <property type="protein sequence ID" value="MEL5996773.1"/>
    <property type="molecule type" value="Genomic_DNA"/>
</dbReference>
<dbReference type="RefSeq" id="WP_342301398.1">
    <property type="nucleotide sequence ID" value="NZ_JBCEVZ010000096.1"/>
</dbReference>
<feature type="domain" description="Secretion system C-terminal sorting" evidence="2">
    <location>
        <begin position="245"/>
        <end position="316"/>
    </location>
</feature>
<protein>
    <submittedName>
        <fullName evidence="3">T9SS type A sorting domain-containing protein</fullName>
    </submittedName>
</protein>
<feature type="region of interest" description="Disordered" evidence="1">
    <location>
        <begin position="49"/>
        <end position="70"/>
    </location>
</feature>
<dbReference type="InterPro" id="IPR026444">
    <property type="entry name" value="Secre_tail"/>
</dbReference>
<dbReference type="Pfam" id="PF18962">
    <property type="entry name" value="Por_Secre_tail"/>
    <property type="match status" value="1"/>
</dbReference>
<name>A0ABU9M4C4_9BACT</name>
<gene>
    <name evidence="3" type="ORF">AAFH49_21360</name>
</gene>
<feature type="compositionally biased region" description="Low complexity" evidence="1">
    <location>
        <begin position="52"/>
        <end position="68"/>
    </location>
</feature>
<keyword evidence="4" id="KW-1185">Reference proteome</keyword>
<evidence type="ECO:0000256" key="1">
    <source>
        <dbReference type="SAM" id="MobiDB-lite"/>
    </source>
</evidence>